<dbReference type="RefSeq" id="WP_141844818.1">
    <property type="nucleotide sequence ID" value="NZ_VFPM01000002.1"/>
</dbReference>
<dbReference type="GO" id="GO:0003824">
    <property type="term" value="F:catalytic activity"/>
    <property type="evidence" value="ECO:0007669"/>
    <property type="project" value="InterPro"/>
</dbReference>
<sequence>MTQQTPDDCIFCRIVAGELPSERVAETERSIAIRDINPAAPVHVLVVPRRHEPTVGALAASSDDLTDVFRLVQQVAEQEGVADAHRMVVNTGSGAGQTVFHAHVHVLAGARFSEEWLL</sequence>
<name>A0A543HWV3_9MICO</name>
<comment type="caution">
    <text evidence="5">The sequence shown here is derived from an EMBL/GenBank/DDBJ whole genome shotgun (WGS) entry which is preliminary data.</text>
</comment>
<dbReference type="PROSITE" id="PS51084">
    <property type="entry name" value="HIT_2"/>
    <property type="match status" value="1"/>
</dbReference>
<dbReference type="InterPro" id="IPR011146">
    <property type="entry name" value="HIT-like"/>
</dbReference>
<dbReference type="CDD" id="cd01276">
    <property type="entry name" value="PKCI_related"/>
    <property type="match status" value="1"/>
</dbReference>
<dbReference type="Proteomes" id="UP000316747">
    <property type="component" value="Unassembled WGS sequence"/>
</dbReference>
<gene>
    <name evidence="5" type="ORF">FBY41_2820</name>
</gene>
<feature type="domain" description="HIT" evidence="4">
    <location>
        <begin position="10"/>
        <end position="116"/>
    </location>
</feature>
<protein>
    <submittedName>
        <fullName evidence="5">Histidine triad (HIT) family protein</fullName>
    </submittedName>
</protein>
<evidence type="ECO:0000313" key="6">
    <source>
        <dbReference type="Proteomes" id="UP000316747"/>
    </source>
</evidence>
<evidence type="ECO:0000259" key="4">
    <source>
        <dbReference type="PROSITE" id="PS51084"/>
    </source>
</evidence>
<dbReference type="PANTHER" id="PTHR23089">
    <property type="entry name" value="HISTIDINE TRIAD HIT PROTEIN"/>
    <property type="match status" value="1"/>
</dbReference>
<dbReference type="Gene3D" id="3.30.428.10">
    <property type="entry name" value="HIT-like"/>
    <property type="match status" value="1"/>
</dbReference>
<dbReference type="SUPFAM" id="SSF54197">
    <property type="entry name" value="HIT-like"/>
    <property type="match status" value="1"/>
</dbReference>
<feature type="active site" description="Tele-AMP-histidine intermediate" evidence="1">
    <location>
        <position position="103"/>
    </location>
</feature>
<dbReference type="Pfam" id="PF01230">
    <property type="entry name" value="HIT"/>
    <property type="match status" value="1"/>
</dbReference>
<feature type="short sequence motif" description="Histidine triad motif" evidence="2 3">
    <location>
        <begin position="101"/>
        <end position="105"/>
    </location>
</feature>
<evidence type="ECO:0000256" key="3">
    <source>
        <dbReference type="PROSITE-ProRule" id="PRU00464"/>
    </source>
</evidence>
<dbReference type="OrthoDB" id="9784774at2"/>
<organism evidence="5 6">
    <name type="scientific">Humibacillus xanthopallidus</name>
    <dbReference type="NCBI Taxonomy" id="412689"/>
    <lineage>
        <taxon>Bacteria</taxon>
        <taxon>Bacillati</taxon>
        <taxon>Actinomycetota</taxon>
        <taxon>Actinomycetes</taxon>
        <taxon>Micrococcales</taxon>
        <taxon>Intrasporangiaceae</taxon>
        <taxon>Humibacillus</taxon>
    </lineage>
</organism>
<keyword evidence="6" id="KW-1185">Reference proteome</keyword>
<evidence type="ECO:0000313" key="5">
    <source>
        <dbReference type="EMBL" id="TQM62782.1"/>
    </source>
</evidence>
<evidence type="ECO:0000256" key="1">
    <source>
        <dbReference type="PIRSR" id="PIRSR601310-1"/>
    </source>
</evidence>
<dbReference type="AlphaFoldDB" id="A0A543HWV3"/>
<reference evidence="5 6" key="1">
    <citation type="submission" date="2019-06" db="EMBL/GenBank/DDBJ databases">
        <title>Genome sequencing of plant associated microbes to promote plant fitness in Sorghum bicolor and Oryza sativa.</title>
        <authorList>
            <person name="Coleman-Derr D."/>
        </authorList>
    </citation>
    <scope>NUCLEOTIDE SEQUENCE [LARGE SCALE GENOMIC DNA]</scope>
    <source>
        <strain evidence="5 6">KV-663</strain>
    </source>
</reference>
<dbReference type="EMBL" id="VFPM01000002">
    <property type="protein sequence ID" value="TQM62782.1"/>
    <property type="molecule type" value="Genomic_DNA"/>
</dbReference>
<proteinExistence type="predicted"/>
<accession>A0A543HWV3</accession>
<dbReference type="InterPro" id="IPR036265">
    <property type="entry name" value="HIT-like_sf"/>
</dbReference>
<dbReference type="PRINTS" id="PR00332">
    <property type="entry name" value="HISTRIAD"/>
</dbReference>
<dbReference type="InterPro" id="IPR001310">
    <property type="entry name" value="Histidine_triad_HIT"/>
</dbReference>
<evidence type="ECO:0000256" key="2">
    <source>
        <dbReference type="PIRSR" id="PIRSR601310-3"/>
    </source>
</evidence>